<dbReference type="PATRIC" id="fig|285983.3.peg.2860"/>
<dbReference type="PANTHER" id="PTHR43649:SF33">
    <property type="entry name" value="POLYGALACTURONAN_RHAMNOGALACTURONAN-BINDING PROTEIN YTCQ"/>
    <property type="match status" value="1"/>
</dbReference>
<dbReference type="PROSITE" id="PS51257">
    <property type="entry name" value="PROKAR_LIPOPROTEIN"/>
    <property type="match status" value="1"/>
</dbReference>
<gene>
    <name evidence="7" type="ORF">UB32_17020</name>
</gene>
<dbReference type="EMBL" id="JXIQ01000184">
    <property type="protein sequence ID" value="KIY20811.1"/>
    <property type="molecule type" value="Genomic_DNA"/>
</dbReference>
<keyword evidence="1" id="KW-1003">Cell membrane</keyword>
<dbReference type="Gene3D" id="3.40.190.10">
    <property type="entry name" value="Periplasmic binding protein-like II"/>
    <property type="match status" value="1"/>
</dbReference>
<proteinExistence type="predicted"/>
<evidence type="ECO:0000256" key="1">
    <source>
        <dbReference type="ARBA" id="ARBA00022475"/>
    </source>
</evidence>
<dbReference type="CDD" id="cd13585">
    <property type="entry name" value="PBP2_TMBP_like"/>
    <property type="match status" value="1"/>
</dbReference>
<evidence type="ECO:0000313" key="8">
    <source>
        <dbReference type="Proteomes" id="UP000032512"/>
    </source>
</evidence>
<reference evidence="7 8" key="1">
    <citation type="submission" date="2015-01" db="EMBL/GenBank/DDBJ databases">
        <title>Draft genome sequences of the supercritical CO2 tolerant bacteria Bacillus subterraneus MITOT1 and Bacillus cereus MIT0214.</title>
        <authorList>
            <person name="Peet K.C."/>
            <person name="Thompson J.R."/>
        </authorList>
    </citation>
    <scope>NUCLEOTIDE SEQUENCE [LARGE SCALE GENOMIC DNA]</scope>
    <source>
        <strain evidence="7 8">MITOT1</strain>
    </source>
</reference>
<dbReference type="AlphaFoldDB" id="A0A0D6Z712"/>
<evidence type="ECO:0000256" key="4">
    <source>
        <dbReference type="ARBA" id="ARBA00023139"/>
    </source>
</evidence>
<name>A0A0D6Z712_9BACI</name>
<keyword evidence="4" id="KW-0564">Palmitate</keyword>
<evidence type="ECO:0000256" key="5">
    <source>
        <dbReference type="ARBA" id="ARBA00023288"/>
    </source>
</evidence>
<keyword evidence="3" id="KW-0472">Membrane</keyword>
<dbReference type="RefSeq" id="WP_044395994.1">
    <property type="nucleotide sequence ID" value="NZ_JXIQ01000184.1"/>
</dbReference>
<organism evidence="7 8">
    <name type="scientific">Mesobacillus subterraneus</name>
    <dbReference type="NCBI Taxonomy" id="285983"/>
    <lineage>
        <taxon>Bacteria</taxon>
        <taxon>Bacillati</taxon>
        <taxon>Bacillota</taxon>
        <taxon>Bacilli</taxon>
        <taxon>Bacillales</taxon>
        <taxon>Bacillaceae</taxon>
        <taxon>Mesobacillus</taxon>
    </lineage>
</organism>
<dbReference type="Pfam" id="PF01547">
    <property type="entry name" value="SBP_bac_1"/>
    <property type="match status" value="1"/>
</dbReference>
<keyword evidence="2 6" id="KW-0732">Signal</keyword>
<dbReference type="PANTHER" id="PTHR43649">
    <property type="entry name" value="ARABINOSE-BINDING PROTEIN-RELATED"/>
    <property type="match status" value="1"/>
</dbReference>
<sequence>MTQKKLVSAIVLLFMLTFTVLAGCSDSEKSSGDNKQDETVTINYFTFSPGTDHEKDLQDMISAFEKQNPNVKVDYEIAAYDDYFTKLQTMIAGGKAPDAFELNYENFVSYASKGALADLSKYIEEDKDFDPSKLNQEAYKAYQYEGKQYGMVESFSNVVTFYNKDLFDKAEVDYPTAEWTWEDELAAAQKITNKDEKVWGTYAPIQFHEFYKVIAQNGGSVFNEDKSKVTIDSPENAEALQYMVDKVNKYKVTPSVGDLSGQSPEDLFKNGQIGILHTGIWMLSAFKDAPFKWDIALEAGNTQKAHHFFANGLAVSKDSDAQNAAYKFARFMSASDEAAEIRIASSWELPAITNEEILKPYLEQTPPESREVIFEALDTLVLPPVIEDWSKMSDLITKELENVVNGKKSPEEALKVMQGELEKLK</sequence>
<dbReference type="InterPro" id="IPR050490">
    <property type="entry name" value="Bact_solute-bd_prot1"/>
</dbReference>
<keyword evidence="8" id="KW-1185">Reference proteome</keyword>
<dbReference type="InterPro" id="IPR006059">
    <property type="entry name" value="SBP"/>
</dbReference>
<dbReference type="SUPFAM" id="SSF53850">
    <property type="entry name" value="Periplasmic binding protein-like II"/>
    <property type="match status" value="1"/>
</dbReference>
<evidence type="ECO:0000256" key="3">
    <source>
        <dbReference type="ARBA" id="ARBA00023136"/>
    </source>
</evidence>
<feature type="signal peptide" evidence="6">
    <location>
        <begin position="1"/>
        <end position="22"/>
    </location>
</feature>
<evidence type="ECO:0000256" key="6">
    <source>
        <dbReference type="SAM" id="SignalP"/>
    </source>
</evidence>
<keyword evidence="5" id="KW-0449">Lipoprotein</keyword>
<dbReference type="Proteomes" id="UP000032512">
    <property type="component" value="Unassembled WGS sequence"/>
</dbReference>
<accession>A0A0D6Z712</accession>
<protein>
    <submittedName>
        <fullName evidence="7">Sugar ABC transporter substrate-binding protein</fullName>
    </submittedName>
</protein>
<evidence type="ECO:0000313" key="7">
    <source>
        <dbReference type="EMBL" id="KIY20811.1"/>
    </source>
</evidence>
<comment type="caution">
    <text evidence="7">The sequence shown here is derived from an EMBL/GenBank/DDBJ whole genome shotgun (WGS) entry which is preliminary data.</text>
</comment>
<feature type="chain" id="PRO_5038814388" evidence="6">
    <location>
        <begin position="23"/>
        <end position="425"/>
    </location>
</feature>
<evidence type="ECO:0000256" key="2">
    <source>
        <dbReference type="ARBA" id="ARBA00022729"/>
    </source>
</evidence>